<feature type="compositionally biased region" description="Polar residues" evidence="1">
    <location>
        <begin position="58"/>
        <end position="69"/>
    </location>
</feature>
<reference evidence="2" key="1">
    <citation type="journal article" date="2014" name="Front. Microbiol.">
        <title>High frequency of phylogenetically diverse reductive dehalogenase-homologous genes in deep subseafloor sedimentary metagenomes.</title>
        <authorList>
            <person name="Kawai M."/>
            <person name="Futagami T."/>
            <person name="Toyoda A."/>
            <person name="Takaki Y."/>
            <person name="Nishi S."/>
            <person name="Hori S."/>
            <person name="Arai W."/>
            <person name="Tsubouchi T."/>
            <person name="Morono Y."/>
            <person name="Uchiyama I."/>
            <person name="Ito T."/>
            <person name="Fujiyama A."/>
            <person name="Inagaki F."/>
            <person name="Takami H."/>
        </authorList>
    </citation>
    <scope>NUCLEOTIDE SEQUENCE</scope>
    <source>
        <strain evidence="2">Expedition CK06-06</strain>
    </source>
</reference>
<feature type="compositionally biased region" description="Polar residues" evidence="1">
    <location>
        <begin position="224"/>
        <end position="250"/>
    </location>
</feature>
<feature type="region of interest" description="Disordered" evidence="1">
    <location>
        <begin position="212"/>
        <end position="259"/>
    </location>
</feature>
<organism evidence="2">
    <name type="scientific">marine sediment metagenome</name>
    <dbReference type="NCBI Taxonomy" id="412755"/>
    <lineage>
        <taxon>unclassified sequences</taxon>
        <taxon>metagenomes</taxon>
        <taxon>ecological metagenomes</taxon>
    </lineage>
</organism>
<feature type="non-terminal residue" evidence="2">
    <location>
        <position position="1"/>
    </location>
</feature>
<feature type="compositionally biased region" description="Basic and acidic residues" evidence="1">
    <location>
        <begin position="86"/>
        <end position="158"/>
    </location>
</feature>
<dbReference type="AlphaFoldDB" id="X1H829"/>
<feature type="non-terminal residue" evidence="2">
    <location>
        <position position="259"/>
    </location>
</feature>
<accession>X1H829</accession>
<feature type="compositionally biased region" description="Polar residues" evidence="1">
    <location>
        <begin position="166"/>
        <end position="184"/>
    </location>
</feature>
<sequence length="259" mass="29861">ITPVSESKVEESYKPRAAPFTSNVPTPAPTPKAFQTFQETKPVEDTTPKPAPFLLTPETPNTNVESQLDPSLLYSKKDKKKKEKQKKKDEKEKKLQEEKERQEKLIEDMKKEKQKKKDEKEKKLREEKEKQEKLIEDMKKIKKEKKEKPKKEKKEKSEILPPETFIQFQKTSSVESSKQPSLFQALSKKTEDSEQSEVTSFVPFSKKKEIKAQESSRLRIIPNTGDTELSPTSFLPTQSAPFIQTENSKSAGKETTKCK</sequence>
<protein>
    <submittedName>
        <fullName evidence="2">Uncharacterized protein</fullName>
    </submittedName>
</protein>
<comment type="caution">
    <text evidence="2">The sequence shown here is derived from an EMBL/GenBank/DDBJ whole genome shotgun (WGS) entry which is preliminary data.</text>
</comment>
<evidence type="ECO:0000256" key="1">
    <source>
        <dbReference type="SAM" id="MobiDB-lite"/>
    </source>
</evidence>
<gene>
    <name evidence="2" type="ORF">S03H2_52491</name>
</gene>
<evidence type="ECO:0000313" key="2">
    <source>
        <dbReference type="EMBL" id="GAH66371.1"/>
    </source>
</evidence>
<name>X1H829_9ZZZZ</name>
<feature type="region of interest" description="Disordered" evidence="1">
    <location>
        <begin position="1"/>
        <end position="200"/>
    </location>
</feature>
<dbReference type="EMBL" id="BARU01033345">
    <property type="protein sequence ID" value="GAH66371.1"/>
    <property type="molecule type" value="Genomic_DNA"/>
</dbReference>
<proteinExistence type="predicted"/>